<sequence>MKIEFTKMHGAGNDYVYVDCTKEMLPNPGAISEYVSHRRFGIGSDGLICVCKSDVADFKMRMFNADRSEGKMCGNGVRCVAKFVHDKGLTDKTTITLETLSGVKEIEMVVENGEVVGAKVDMGKPVFRATEIPMNCDHYIFVDQAIVLNDNHDDVTKEKVFYNGTAISMGNPHFVTFVDDVDSLNLEELGPQFEHHKLFPEGVNTEFVQVLDKNTVKFRVWERGSGETWACGTGASAVTVACIMLNKAGKKGEPLNVHCKGGLLKVTHELNDHVTLEGNAVAVFDGVIDIPESIINE</sequence>
<dbReference type="UniPathway" id="UPA00034">
    <property type="reaction ID" value="UER00025"/>
</dbReference>
<evidence type="ECO:0000313" key="6">
    <source>
        <dbReference type="Proteomes" id="UP000004923"/>
    </source>
</evidence>
<dbReference type="Proteomes" id="UP000004923">
    <property type="component" value="Unassembled WGS sequence"/>
</dbReference>
<dbReference type="eggNOG" id="COG0253">
    <property type="taxonomic scope" value="Bacteria"/>
</dbReference>
<gene>
    <name evidence="3 5" type="primary">dapF</name>
    <name evidence="5" type="ORF">HMPREF9443_01368</name>
</gene>
<dbReference type="InterPro" id="IPR001653">
    <property type="entry name" value="DAP_epimerase_DapF"/>
</dbReference>
<organism evidence="5 6">
    <name type="scientific">Phascolarctobacterium succinatutens YIT 12067</name>
    <dbReference type="NCBI Taxonomy" id="626939"/>
    <lineage>
        <taxon>Bacteria</taxon>
        <taxon>Bacillati</taxon>
        <taxon>Bacillota</taxon>
        <taxon>Negativicutes</taxon>
        <taxon>Acidaminococcales</taxon>
        <taxon>Acidaminococcaceae</taxon>
        <taxon>Phascolarctobacterium</taxon>
    </lineage>
</organism>
<feature type="binding site" evidence="3">
    <location>
        <position position="64"/>
    </location>
    <ligand>
        <name>substrate</name>
    </ligand>
</feature>
<dbReference type="PANTHER" id="PTHR31689">
    <property type="entry name" value="DIAMINOPIMELATE EPIMERASE, CHLOROPLASTIC"/>
    <property type="match status" value="1"/>
</dbReference>
<comment type="subunit">
    <text evidence="3">Homodimer.</text>
</comment>
<feature type="active site" description="Proton acceptor" evidence="3">
    <location>
        <position position="231"/>
    </location>
</feature>
<dbReference type="Gene3D" id="3.10.310.10">
    <property type="entry name" value="Diaminopimelate Epimerase, Chain A, domain 1"/>
    <property type="match status" value="2"/>
</dbReference>
<dbReference type="GO" id="GO:0008837">
    <property type="term" value="F:diaminopimelate epimerase activity"/>
    <property type="evidence" value="ECO:0007669"/>
    <property type="project" value="UniProtKB-UniRule"/>
</dbReference>
<comment type="similarity">
    <text evidence="1 3">Belongs to the diaminopimelate epimerase family.</text>
</comment>
<evidence type="ECO:0000313" key="5">
    <source>
        <dbReference type="EMBL" id="EFY04635.1"/>
    </source>
</evidence>
<feature type="binding site" evidence="3">
    <location>
        <position position="204"/>
    </location>
    <ligand>
        <name>substrate</name>
    </ligand>
</feature>
<reference evidence="5 6" key="1">
    <citation type="submission" date="2011-01" db="EMBL/GenBank/DDBJ databases">
        <authorList>
            <person name="Weinstock G."/>
            <person name="Sodergren E."/>
            <person name="Clifton S."/>
            <person name="Fulton L."/>
            <person name="Fulton B."/>
            <person name="Courtney L."/>
            <person name="Fronick C."/>
            <person name="Harrison M."/>
            <person name="Strong C."/>
            <person name="Farmer C."/>
            <person name="Delahaunty K."/>
            <person name="Markovic C."/>
            <person name="Hall O."/>
            <person name="Minx P."/>
            <person name="Tomlinson C."/>
            <person name="Mitreva M."/>
            <person name="Hou S."/>
            <person name="Chen J."/>
            <person name="Wollam A."/>
            <person name="Pepin K.H."/>
            <person name="Johnson M."/>
            <person name="Bhonagiri V."/>
            <person name="Zhang X."/>
            <person name="Suruliraj S."/>
            <person name="Warren W."/>
            <person name="Chinwalla A."/>
            <person name="Mardis E.R."/>
            <person name="Wilson R.K."/>
        </authorList>
    </citation>
    <scope>NUCLEOTIDE SEQUENCE [LARGE SCALE GENOMIC DNA]</scope>
    <source>
        <strain evidence="5 6">YIT 12067</strain>
    </source>
</reference>
<comment type="catalytic activity">
    <reaction evidence="3">
        <text>(2S,6S)-2,6-diaminopimelate = meso-2,6-diaminopimelate</text>
        <dbReference type="Rhea" id="RHEA:15393"/>
        <dbReference type="ChEBI" id="CHEBI:57609"/>
        <dbReference type="ChEBI" id="CHEBI:57791"/>
        <dbReference type="EC" id="5.1.1.7"/>
    </reaction>
</comment>
<comment type="caution">
    <text evidence="5">The sequence shown here is derived from an EMBL/GenBank/DDBJ whole genome shotgun (WGS) entry which is preliminary data.</text>
</comment>
<comment type="subcellular location">
    <subcellularLocation>
        <location evidence="3">Cytoplasm</location>
    </subcellularLocation>
</comment>
<feature type="site" description="Could be important to modulate the pK values of the two catalytic cysteine residues" evidence="3">
    <location>
        <position position="222"/>
    </location>
</feature>
<keyword evidence="3" id="KW-0963">Cytoplasm</keyword>
<feature type="active site" description="Proton donor" evidence="3">
    <location>
        <position position="73"/>
    </location>
</feature>
<keyword evidence="6" id="KW-1185">Reference proteome</keyword>
<feature type="binding site" evidence="3">
    <location>
        <begin position="232"/>
        <end position="233"/>
    </location>
    <ligand>
        <name>substrate</name>
    </ligand>
</feature>
<dbReference type="EC" id="5.1.1.7" evidence="3 4"/>
<dbReference type="GO" id="GO:0005829">
    <property type="term" value="C:cytosol"/>
    <property type="evidence" value="ECO:0007669"/>
    <property type="project" value="TreeGrafter"/>
</dbReference>
<feature type="site" description="Could be important to modulate the pK values of the two catalytic cysteine residues" evidence="3">
    <location>
        <position position="173"/>
    </location>
</feature>
<dbReference type="Pfam" id="PF01678">
    <property type="entry name" value="DAP_epimerase"/>
    <property type="match status" value="2"/>
</dbReference>
<dbReference type="GO" id="GO:0009089">
    <property type="term" value="P:lysine biosynthetic process via diaminopimelate"/>
    <property type="evidence" value="ECO:0007669"/>
    <property type="project" value="UniProtKB-UniRule"/>
</dbReference>
<comment type="pathway">
    <text evidence="3">Amino-acid biosynthesis; L-lysine biosynthesis via DAP pathway; DL-2,6-diaminopimelate from LL-2,6-diaminopimelate: step 1/1.</text>
</comment>
<dbReference type="HAMAP" id="MF_00197">
    <property type="entry name" value="DAP_epimerase"/>
    <property type="match status" value="1"/>
</dbReference>
<feature type="binding site" evidence="3">
    <location>
        <position position="171"/>
    </location>
    <ligand>
        <name>substrate</name>
    </ligand>
</feature>
<comment type="function">
    <text evidence="3">Catalyzes the stereoinversion of LL-2,6-diaminopimelate (L,L-DAP) to meso-diaminopimelate (meso-DAP), a precursor of L-lysine and an essential component of the bacterial peptidoglycan.</text>
</comment>
<feature type="binding site" evidence="3">
    <location>
        <begin position="74"/>
        <end position="75"/>
    </location>
    <ligand>
        <name>substrate</name>
    </ligand>
</feature>
<feature type="binding site" evidence="3">
    <location>
        <begin position="222"/>
        <end position="223"/>
    </location>
    <ligand>
        <name>substrate</name>
    </ligand>
</feature>
<dbReference type="HOGENOM" id="CLU_053306_3_0_9"/>
<name>E8LET4_9FIRM</name>
<comment type="caution">
    <text evidence="3">Lacks conserved residue(s) required for the propagation of feature annotation.</text>
</comment>
<keyword evidence="3" id="KW-0457">Lysine biosynthesis</keyword>
<proteinExistence type="inferred from homology"/>
<keyword evidence="3" id="KW-0028">Amino-acid biosynthesis</keyword>
<dbReference type="NCBIfam" id="TIGR00652">
    <property type="entry name" value="DapF"/>
    <property type="match status" value="1"/>
</dbReference>
<dbReference type="EMBL" id="AEVN01000060">
    <property type="protein sequence ID" value="EFY04635.1"/>
    <property type="molecule type" value="Genomic_DNA"/>
</dbReference>
<evidence type="ECO:0000256" key="3">
    <source>
        <dbReference type="HAMAP-Rule" id="MF_00197"/>
    </source>
</evidence>
<accession>E8LET4</accession>
<dbReference type="SUPFAM" id="SSF54506">
    <property type="entry name" value="Diaminopimelate epimerase-like"/>
    <property type="match status" value="1"/>
</dbReference>
<dbReference type="AlphaFoldDB" id="E8LET4"/>
<evidence type="ECO:0000256" key="2">
    <source>
        <dbReference type="ARBA" id="ARBA00023235"/>
    </source>
</evidence>
<dbReference type="PANTHER" id="PTHR31689:SF0">
    <property type="entry name" value="DIAMINOPIMELATE EPIMERASE"/>
    <property type="match status" value="1"/>
</dbReference>
<evidence type="ECO:0000256" key="4">
    <source>
        <dbReference type="NCBIfam" id="TIGR00652"/>
    </source>
</evidence>
<protein>
    <recommendedName>
        <fullName evidence="3 4">Diaminopimelate epimerase</fullName>
        <shortName evidence="3">DAP epimerase</shortName>
        <ecNumber evidence="3 4">5.1.1.7</ecNumber>
    </recommendedName>
    <alternativeName>
        <fullName evidence="3">PLP-independent amino acid racemase</fullName>
    </alternativeName>
</protein>
<evidence type="ECO:0000256" key="1">
    <source>
        <dbReference type="ARBA" id="ARBA00010219"/>
    </source>
</evidence>
<feature type="binding site" evidence="3">
    <location>
        <position position="13"/>
    </location>
    <ligand>
        <name>substrate</name>
    </ligand>
</feature>
<keyword evidence="2 3" id="KW-0413">Isomerase</keyword>